<sequence>SPTALENPSYTSQTSLRRNTETFAQASQIHGATKSNKRPALDGLFDTLQKRCKTSELGNYVLSNAKVSKYISEKKQKQGREAFQNSRDNILRSIATYYTGGVMGKRKYQAVRVASTMKYGGKKRGGKTAITFMPKCPIPKLLTHSSLMNEVNKIDIGTIYSIRDEFAPYIEDENTSGCYRDLREYLPRLARFYLKVQNSRKDSLKWFGETEGTFLIAFGRDGCPLGKNETACSFLISFLNTEKRVASSSDNFLIFGANCEESSLVVKKYVQAACKQIVNLEEKVFKINDLHVTFRFKELPNDMKMLAMLYWELSNAATYFSSFGNESKNDYTDLQGSFGSDASCRGSHGLFNKGLR</sequence>
<gene>
    <name evidence="1" type="ORF">PEVE_00000329</name>
</gene>
<proteinExistence type="predicted"/>
<accession>A0ABN8PZ30</accession>
<name>A0ABN8PZ30_9CNID</name>
<protein>
    <submittedName>
        <fullName evidence="1">Uncharacterized protein</fullName>
    </submittedName>
</protein>
<evidence type="ECO:0000313" key="2">
    <source>
        <dbReference type="Proteomes" id="UP001159427"/>
    </source>
</evidence>
<keyword evidence="2" id="KW-1185">Reference proteome</keyword>
<comment type="caution">
    <text evidence="1">The sequence shown here is derived from an EMBL/GenBank/DDBJ whole genome shotgun (WGS) entry which is preliminary data.</text>
</comment>
<reference evidence="1 2" key="1">
    <citation type="submission" date="2022-05" db="EMBL/GenBank/DDBJ databases">
        <authorList>
            <consortium name="Genoscope - CEA"/>
            <person name="William W."/>
        </authorList>
    </citation>
    <scope>NUCLEOTIDE SEQUENCE [LARGE SCALE GENOMIC DNA]</scope>
</reference>
<evidence type="ECO:0000313" key="1">
    <source>
        <dbReference type="EMBL" id="CAH3151177.1"/>
    </source>
</evidence>
<feature type="non-terminal residue" evidence="1">
    <location>
        <position position="1"/>
    </location>
</feature>
<dbReference type="Proteomes" id="UP001159427">
    <property type="component" value="Unassembled WGS sequence"/>
</dbReference>
<dbReference type="EMBL" id="CALNXI010001005">
    <property type="protein sequence ID" value="CAH3151177.1"/>
    <property type="molecule type" value="Genomic_DNA"/>
</dbReference>
<organism evidence="1 2">
    <name type="scientific">Porites evermanni</name>
    <dbReference type="NCBI Taxonomy" id="104178"/>
    <lineage>
        <taxon>Eukaryota</taxon>
        <taxon>Metazoa</taxon>
        <taxon>Cnidaria</taxon>
        <taxon>Anthozoa</taxon>
        <taxon>Hexacorallia</taxon>
        <taxon>Scleractinia</taxon>
        <taxon>Fungiina</taxon>
        <taxon>Poritidae</taxon>
        <taxon>Porites</taxon>
    </lineage>
</organism>